<name>A0A9Q1GAC2_SYNKA</name>
<dbReference type="Proteomes" id="UP001152622">
    <property type="component" value="Chromosome 1"/>
</dbReference>
<sequence length="145" mass="15486">MSGTDCSKPELDLGLRNGFQAGTGLEVHTGRPCCVERAGKRQKRRVKVTPGNGLPWGFINKRPGNHGALCLTTGDDDQTVPRRRGSHCAETGNLLALKHDRDSCHISLAPTGGFHQAVNTNNLGGRGEGSGRRWCGAPVKHALAR</sequence>
<protein>
    <submittedName>
        <fullName evidence="1">Uncharacterized protein</fullName>
    </submittedName>
</protein>
<evidence type="ECO:0000313" key="1">
    <source>
        <dbReference type="EMBL" id="KAJ8380491.1"/>
    </source>
</evidence>
<evidence type="ECO:0000313" key="2">
    <source>
        <dbReference type="Proteomes" id="UP001152622"/>
    </source>
</evidence>
<accession>A0A9Q1GAC2</accession>
<comment type="caution">
    <text evidence="1">The sequence shown here is derived from an EMBL/GenBank/DDBJ whole genome shotgun (WGS) entry which is preliminary data.</text>
</comment>
<reference evidence="1" key="1">
    <citation type="journal article" date="2023" name="Science">
        <title>Genome structures resolve the early diversification of teleost fishes.</title>
        <authorList>
            <person name="Parey E."/>
            <person name="Louis A."/>
            <person name="Montfort J."/>
            <person name="Bouchez O."/>
            <person name="Roques C."/>
            <person name="Iampietro C."/>
            <person name="Lluch J."/>
            <person name="Castinel A."/>
            <person name="Donnadieu C."/>
            <person name="Desvignes T."/>
            <person name="Floi Bucao C."/>
            <person name="Jouanno E."/>
            <person name="Wen M."/>
            <person name="Mejri S."/>
            <person name="Dirks R."/>
            <person name="Jansen H."/>
            <person name="Henkel C."/>
            <person name="Chen W.J."/>
            <person name="Zahm M."/>
            <person name="Cabau C."/>
            <person name="Klopp C."/>
            <person name="Thompson A.W."/>
            <person name="Robinson-Rechavi M."/>
            <person name="Braasch I."/>
            <person name="Lecointre G."/>
            <person name="Bobe J."/>
            <person name="Postlethwait J.H."/>
            <person name="Berthelot C."/>
            <person name="Roest Crollius H."/>
            <person name="Guiguen Y."/>
        </authorList>
    </citation>
    <scope>NUCLEOTIDE SEQUENCE</scope>
    <source>
        <strain evidence="1">WJC10195</strain>
    </source>
</reference>
<gene>
    <name evidence="1" type="ORF">SKAU_G00012690</name>
</gene>
<keyword evidence="2" id="KW-1185">Reference proteome</keyword>
<dbReference type="AlphaFoldDB" id="A0A9Q1GAC2"/>
<organism evidence="1 2">
    <name type="scientific">Synaphobranchus kaupii</name>
    <name type="common">Kaup's arrowtooth eel</name>
    <dbReference type="NCBI Taxonomy" id="118154"/>
    <lineage>
        <taxon>Eukaryota</taxon>
        <taxon>Metazoa</taxon>
        <taxon>Chordata</taxon>
        <taxon>Craniata</taxon>
        <taxon>Vertebrata</taxon>
        <taxon>Euteleostomi</taxon>
        <taxon>Actinopterygii</taxon>
        <taxon>Neopterygii</taxon>
        <taxon>Teleostei</taxon>
        <taxon>Anguilliformes</taxon>
        <taxon>Synaphobranchidae</taxon>
        <taxon>Synaphobranchus</taxon>
    </lineage>
</organism>
<dbReference type="EMBL" id="JAINUF010000001">
    <property type="protein sequence ID" value="KAJ8380491.1"/>
    <property type="molecule type" value="Genomic_DNA"/>
</dbReference>
<proteinExistence type="predicted"/>